<comment type="caution">
    <text evidence="7">The sequence shown here is derived from an EMBL/GenBank/DDBJ whole genome shotgun (WGS) entry which is preliminary data.</text>
</comment>
<dbReference type="InterPro" id="IPR037518">
    <property type="entry name" value="MPN"/>
</dbReference>
<feature type="domain" description="MPN" evidence="6">
    <location>
        <begin position="39"/>
        <end position="164"/>
    </location>
</feature>
<dbReference type="PROSITE" id="PS50249">
    <property type="entry name" value="MPN"/>
    <property type="match status" value="1"/>
</dbReference>
<evidence type="ECO:0000256" key="5">
    <source>
        <dbReference type="ARBA" id="ARBA00023049"/>
    </source>
</evidence>
<dbReference type="InterPro" id="IPR020891">
    <property type="entry name" value="UPF0758_CS"/>
</dbReference>
<evidence type="ECO:0000256" key="1">
    <source>
        <dbReference type="ARBA" id="ARBA00022670"/>
    </source>
</evidence>
<dbReference type="PANTHER" id="PTHR30471:SF3">
    <property type="entry name" value="UPF0758 PROTEIN YEES-RELATED"/>
    <property type="match status" value="1"/>
</dbReference>
<protein>
    <submittedName>
        <fullName evidence="7">JAB domain-containing protein</fullName>
    </submittedName>
</protein>
<reference evidence="8" key="1">
    <citation type="journal article" date="2019" name="Int. J. Syst. Evol. Microbiol.">
        <title>The Global Catalogue of Microorganisms (GCM) 10K type strain sequencing project: providing services to taxonomists for standard genome sequencing and annotation.</title>
        <authorList>
            <consortium name="The Broad Institute Genomics Platform"/>
            <consortium name="The Broad Institute Genome Sequencing Center for Infectious Disease"/>
            <person name="Wu L."/>
            <person name="Ma J."/>
        </authorList>
    </citation>
    <scope>NUCLEOTIDE SEQUENCE [LARGE SCALE GENOMIC DNA]</scope>
    <source>
        <strain evidence="8">KCTC 22814</strain>
    </source>
</reference>
<evidence type="ECO:0000313" key="7">
    <source>
        <dbReference type="EMBL" id="MFD2965797.1"/>
    </source>
</evidence>
<evidence type="ECO:0000256" key="4">
    <source>
        <dbReference type="ARBA" id="ARBA00022833"/>
    </source>
</evidence>
<dbReference type="Proteomes" id="UP001597525">
    <property type="component" value="Unassembled WGS sequence"/>
</dbReference>
<organism evidence="7 8">
    <name type="scientific">Sphingobacterium bambusae</name>
    <dbReference type="NCBI Taxonomy" id="662858"/>
    <lineage>
        <taxon>Bacteria</taxon>
        <taxon>Pseudomonadati</taxon>
        <taxon>Bacteroidota</taxon>
        <taxon>Sphingobacteriia</taxon>
        <taxon>Sphingobacteriales</taxon>
        <taxon>Sphingobacteriaceae</taxon>
        <taxon>Sphingobacterium</taxon>
    </lineage>
</organism>
<dbReference type="InterPro" id="IPR001405">
    <property type="entry name" value="UPF0758"/>
</dbReference>
<dbReference type="Gene3D" id="3.40.140.10">
    <property type="entry name" value="Cytidine Deaminase, domain 2"/>
    <property type="match status" value="1"/>
</dbReference>
<evidence type="ECO:0000256" key="3">
    <source>
        <dbReference type="ARBA" id="ARBA00022801"/>
    </source>
</evidence>
<evidence type="ECO:0000259" key="6">
    <source>
        <dbReference type="PROSITE" id="PS50249"/>
    </source>
</evidence>
<name>A0ABW6B8S7_9SPHI</name>
<dbReference type="PANTHER" id="PTHR30471">
    <property type="entry name" value="DNA REPAIR PROTEIN RADC"/>
    <property type="match status" value="1"/>
</dbReference>
<keyword evidence="8" id="KW-1185">Reference proteome</keyword>
<keyword evidence="2" id="KW-0479">Metal-binding</keyword>
<gene>
    <name evidence="7" type="ORF">ACFS7Y_00230</name>
</gene>
<evidence type="ECO:0000313" key="8">
    <source>
        <dbReference type="Proteomes" id="UP001597525"/>
    </source>
</evidence>
<keyword evidence="1" id="KW-0645">Protease</keyword>
<dbReference type="CDD" id="cd08071">
    <property type="entry name" value="MPN_DUF2466"/>
    <property type="match status" value="1"/>
</dbReference>
<dbReference type="Pfam" id="PF04002">
    <property type="entry name" value="RadC"/>
    <property type="match status" value="1"/>
</dbReference>
<sequence length="164" mass="18246">MKTLHLKNQIKQNVNSGYVNELALTYRKSSVIVDMGCYSINSSAKVAALLRSIWNSDEMEVRESFYLLCFSSRLDLLGFQKVADGGMDAILVDMRLLFSTALLCRSASIVIAHNHPSGTMKPSEADRVLTRQVDAAGKLLNINLNDHIILTAKGYYSFRDEGLL</sequence>
<keyword evidence="3" id="KW-0378">Hydrolase</keyword>
<dbReference type="PROSITE" id="PS01302">
    <property type="entry name" value="UPF0758"/>
    <property type="match status" value="1"/>
</dbReference>
<keyword evidence="5" id="KW-0482">Metalloprotease</keyword>
<evidence type="ECO:0000256" key="2">
    <source>
        <dbReference type="ARBA" id="ARBA00022723"/>
    </source>
</evidence>
<proteinExistence type="predicted"/>
<dbReference type="EMBL" id="JBHUPB010000001">
    <property type="protein sequence ID" value="MFD2965797.1"/>
    <property type="molecule type" value="Genomic_DNA"/>
</dbReference>
<dbReference type="InterPro" id="IPR025657">
    <property type="entry name" value="RadC_JAB"/>
</dbReference>
<keyword evidence="4" id="KW-0862">Zinc</keyword>
<dbReference type="RefSeq" id="WP_320184677.1">
    <property type="nucleotide sequence ID" value="NZ_CP138332.1"/>
</dbReference>
<accession>A0ABW6B8S7</accession>